<dbReference type="OrthoDB" id="3135375at2759"/>
<sequence>MSSPGAVPITRASANAIPNQYIVRLNDQGDLARHLGWLRERIHDSDADSAHNKIIHELELIKGYTAKLAEPVLGDVMKRPDVKSITEDRQVAVCDQ</sequence>
<protein>
    <recommendedName>
        <fullName evidence="1">Inhibitor I9 domain-containing protein</fullName>
    </recommendedName>
</protein>
<dbReference type="Pfam" id="PF05922">
    <property type="entry name" value="Inhibitor_I9"/>
    <property type="match status" value="1"/>
</dbReference>
<dbReference type="SUPFAM" id="SSF54897">
    <property type="entry name" value="Protease propeptides/inhibitors"/>
    <property type="match status" value="1"/>
</dbReference>
<dbReference type="AlphaFoldDB" id="A0A0B7G375"/>
<dbReference type="EMBL" id="LN679173">
    <property type="protein sequence ID" value="CEL62922.1"/>
    <property type="molecule type" value="Genomic_DNA"/>
</dbReference>
<gene>
    <name evidence="2" type="ORF">RSOLAG1IB_10581</name>
</gene>
<proteinExistence type="predicted"/>
<accession>A0A0B7G375</accession>
<reference evidence="2 3" key="1">
    <citation type="submission" date="2014-11" db="EMBL/GenBank/DDBJ databases">
        <authorList>
            <person name="Wibberg Daniel"/>
        </authorList>
    </citation>
    <scope>NUCLEOTIDE SEQUENCE [LARGE SCALE GENOMIC DNA]</scope>
    <source>
        <strain evidence="2">Rhizoctonia solani AG1-IB 7/3/14</strain>
    </source>
</reference>
<dbReference type="InterPro" id="IPR010259">
    <property type="entry name" value="S8pro/Inhibitor_I9"/>
</dbReference>
<dbReference type="InterPro" id="IPR037045">
    <property type="entry name" value="S8pro/Inhibitor_I9_sf"/>
</dbReference>
<dbReference type="Proteomes" id="UP000059188">
    <property type="component" value="Unassembled WGS sequence"/>
</dbReference>
<evidence type="ECO:0000259" key="1">
    <source>
        <dbReference type="Pfam" id="PF05922"/>
    </source>
</evidence>
<evidence type="ECO:0000313" key="3">
    <source>
        <dbReference type="Proteomes" id="UP000059188"/>
    </source>
</evidence>
<feature type="domain" description="Inhibitor I9" evidence="1">
    <location>
        <begin position="20"/>
        <end position="91"/>
    </location>
</feature>
<keyword evidence="3" id="KW-1185">Reference proteome</keyword>
<name>A0A0B7G375_THACB</name>
<organism evidence="2 3">
    <name type="scientific">Thanatephorus cucumeris (strain AG1-IB / isolate 7/3/14)</name>
    <name type="common">Lettuce bottom rot fungus</name>
    <name type="synonym">Rhizoctonia solani</name>
    <dbReference type="NCBI Taxonomy" id="1108050"/>
    <lineage>
        <taxon>Eukaryota</taxon>
        <taxon>Fungi</taxon>
        <taxon>Dikarya</taxon>
        <taxon>Basidiomycota</taxon>
        <taxon>Agaricomycotina</taxon>
        <taxon>Agaricomycetes</taxon>
        <taxon>Cantharellales</taxon>
        <taxon>Ceratobasidiaceae</taxon>
        <taxon>Rhizoctonia</taxon>
        <taxon>Rhizoctonia solani AG-1</taxon>
    </lineage>
</organism>
<evidence type="ECO:0000313" key="2">
    <source>
        <dbReference type="EMBL" id="CEL62922.1"/>
    </source>
</evidence>
<dbReference type="Gene3D" id="3.30.70.80">
    <property type="entry name" value="Peptidase S8 propeptide/proteinase inhibitor I9"/>
    <property type="match status" value="1"/>
</dbReference>